<sequence>MAKIPIDKPMAESNAHTLPPSPTHSSSSSDFEFTISISPRKFSSAALCPADDLFRDGHLLPLHRPSHHRFPTMLPPSSSSSAAARDSSGSSNDSQHSLFTATDCDSSRPSSVTDEDDVKRFHNPLFIPQSTRFQSHREINKISKTSVITNKYLSSTFSRFSSVFRKDPGKTRDLDNNVSGSSVKRVSATAREVVRKYMKKVKPLYEKFSQKHQNQQNRTEASGATKTTSFSSLLARTERSTVKEGAEKKQQSGGGSVMLSHSFSGNLRHLRRKRSCVSSCPSSMRSSPTHSGAISRGCGGGGGMYYGRYNSSTMEELQSAIQGAITHCKNSWIQEKPMVSRGI</sequence>
<feature type="region of interest" description="Disordered" evidence="1">
    <location>
        <begin position="1"/>
        <end position="30"/>
    </location>
</feature>
<evidence type="ECO:0008006" key="4">
    <source>
        <dbReference type="Google" id="ProtNLM"/>
    </source>
</evidence>
<feature type="compositionally biased region" description="Basic and acidic residues" evidence="1">
    <location>
        <begin position="1"/>
        <end position="10"/>
    </location>
</feature>
<reference evidence="2" key="1">
    <citation type="submission" date="2023-10" db="EMBL/GenBank/DDBJ databases">
        <title>Chromosome-level genome of the transformable northern wattle, Acacia crassicarpa.</title>
        <authorList>
            <person name="Massaro I."/>
            <person name="Sinha N.R."/>
            <person name="Poethig S."/>
            <person name="Leichty A.R."/>
        </authorList>
    </citation>
    <scope>NUCLEOTIDE SEQUENCE</scope>
    <source>
        <strain evidence="2">Acra3RX</strain>
        <tissue evidence="2">Leaf</tissue>
    </source>
</reference>
<feature type="compositionally biased region" description="Polar residues" evidence="1">
    <location>
        <begin position="98"/>
        <end position="112"/>
    </location>
</feature>
<organism evidence="2 3">
    <name type="scientific">Acacia crassicarpa</name>
    <name type="common">northern wattle</name>
    <dbReference type="NCBI Taxonomy" id="499986"/>
    <lineage>
        <taxon>Eukaryota</taxon>
        <taxon>Viridiplantae</taxon>
        <taxon>Streptophyta</taxon>
        <taxon>Embryophyta</taxon>
        <taxon>Tracheophyta</taxon>
        <taxon>Spermatophyta</taxon>
        <taxon>Magnoliopsida</taxon>
        <taxon>eudicotyledons</taxon>
        <taxon>Gunneridae</taxon>
        <taxon>Pentapetalae</taxon>
        <taxon>rosids</taxon>
        <taxon>fabids</taxon>
        <taxon>Fabales</taxon>
        <taxon>Fabaceae</taxon>
        <taxon>Caesalpinioideae</taxon>
        <taxon>mimosoid clade</taxon>
        <taxon>Acacieae</taxon>
        <taxon>Acacia</taxon>
    </lineage>
</organism>
<protein>
    <recommendedName>
        <fullName evidence="4">Membrane-associated kinase regulator 1</fullName>
    </recommendedName>
</protein>
<keyword evidence="3" id="KW-1185">Reference proteome</keyword>
<feature type="compositionally biased region" description="Polar residues" evidence="1">
    <location>
        <begin position="211"/>
        <end position="234"/>
    </location>
</feature>
<proteinExistence type="predicted"/>
<dbReference type="GO" id="GO:0019210">
    <property type="term" value="F:kinase inhibitor activity"/>
    <property type="evidence" value="ECO:0007669"/>
    <property type="project" value="InterPro"/>
</dbReference>
<dbReference type="PANTHER" id="PTHR33312:SF8">
    <property type="entry name" value="MEMBRANE-ASSOCIATED KINASE REGULATOR 1-RELATED"/>
    <property type="match status" value="1"/>
</dbReference>
<evidence type="ECO:0000313" key="3">
    <source>
        <dbReference type="Proteomes" id="UP001293593"/>
    </source>
</evidence>
<dbReference type="InterPro" id="IPR039620">
    <property type="entry name" value="BKI1/MAKR1/3/4"/>
</dbReference>
<feature type="region of interest" description="Disordered" evidence="1">
    <location>
        <begin position="67"/>
        <end position="116"/>
    </location>
</feature>
<gene>
    <name evidence="2" type="ORF">QN277_007451</name>
</gene>
<dbReference type="GO" id="GO:0005886">
    <property type="term" value="C:plasma membrane"/>
    <property type="evidence" value="ECO:0007669"/>
    <property type="project" value="InterPro"/>
</dbReference>
<feature type="compositionally biased region" description="Basic and acidic residues" evidence="1">
    <location>
        <begin position="236"/>
        <end position="250"/>
    </location>
</feature>
<feature type="compositionally biased region" description="Low complexity" evidence="1">
    <location>
        <begin position="77"/>
        <end position="97"/>
    </location>
</feature>
<dbReference type="EMBL" id="JAWXYG010000012">
    <property type="protein sequence ID" value="KAK4257927.1"/>
    <property type="molecule type" value="Genomic_DNA"/>
</dbReference>
<accession>A0AAE1IW50</accession>
<comment type="caution">
    <text evidence="2">The sequence shown here is derived from an EMBL/GenBank/DDBJ whole genome shotgun (WGS) entry which is preliminary data.</text>
</comment>
<name>A0AAE1IW50_9FABA</name>
<dbReference type="PANTHER" id="PTHR33312">
    <property type="entry name" value="MEMBRANE-ASSOCIATED KINASE REGULATOR 4-RELATED"/>
    <property type="match status" value="1"/>
</dbReference>
<feature type="region of interest" description="Disordered" evidence="1">
    <location>
        <begin position="207"/>
        <end position="261"/>
    </location>
</feature>
<dbReference type="Proteomes" id="UP001293593">
    <property type="component" value="Unassembled WGS sequence"/>
</dbReference>
<evidence type="ECO:0000256" key="1">
    <source>
        <dbReference type="SAM" id="MobiDB-lite"/>
    </source>
</evidence>
<dbReference type="AlphaFoldDB" id="A0AAE1IW50"/>
<evidence type="ECO:0000313" key="2">
    <source>
        <dbReference type="EMBL" id="KAK4257927.1"/>
    </source>
</evidence>